<dbReference type="GO" id="GO:0017183">
    <property type="term" value="P:protein histidyl modification to diphthamide"/>
    <property type="evidence" value="ECO:0007669"/>
    <property type="project" value="UniProtKB-UniRule"/>
</dbReference>
<sequence>MIGIRLGVNLYELERVTAELERVGARRVLVQAPQGLKTVALQLADGLQRLGFEVMLSGSPCWGGCDLALNEAVEVSADAIVHLGHKGFVKQDVLPVIYVECRYDYGLNVEQLIGRAAPILKPARKVGLGITLQWLNYLERIKLALESCGFSAFYGQSEDGRLYPSQVLGCDYATAKSVEKEVEKFLVVGSFFHGLGLSMITDRPVVVIDPETMRVEDITQNAKRVLMQRYAQICAFKGSRRVGVILCTKPGQKREGLASSIVSMLRNAGKDAYLLVLNEVDERLLPDDVFDAYVNTACPRISIDDQAKFRRPVLLPGELMVALGLCSWEEIVSGGRYFEWSIRDGRG</sequence>
<evidence type="ECO:0000256" key="9">
    <source>
        <dbReference type="ARBA" id="ARBA00048403"/>
    </source>
</evidence>
<name>A0A2R7Y5W2_9ARCH</name>
<dbReference type="InterPro" id="IPR042264">
    <property type="entry name" value="DPH1/DPH2_2"/>
</dbReference>
<dbReference type="Gene3D" id="3.40.50.11850">
    <property type="entry name" value="Diphthamide synthesis DPH1/DPH2 domain 2"/>
    <property type="match status" value="1"/>
</dbReference>
<evidence type="ECO:0000256" key="2">
    <source>
        <dbReference type="ARBA" id="ARBA00005156"/>
    </source>
</evidence>
<comment type="function">
    <text evidence="10">Catalyzes the first step of diphthamide biosynthesis, i.e. the transfer of the 3-amino-3-carboxypropyl group from S-adenosyl-L-methionine (SAM) to the C2 position of the imidazole ring of the target histidine residue in translation elongation factor 2 (EF-2).</text>
</comment>
<dbReference type="AlphaFoldDB" id="A0A2R7Y5W2"/>
<organism evidence="11 12">
    <name type="scientific">Candidatus Terraquivivens tikiterensis</name>
    <dbReference type="NCBI Taxonomy" id="1980982"/>
    <lineage>
        <taxon>Archaea</taxon>
        <taxon>Nitrososphaerota</taxon>
        <taxon>Candidatus Wolframiiraptoraceae</taxon>
        <taxon>Candidatus Terraquivivens</taxon>
    </lineage>
</organism>
<dbReference type="PANTHER" id="PTHR10762:SF1">
    <property type="entry name" value="2-(3-AMINO-3-CARBOXYPROPYL)HISTIDINE SYNTHASE SUBUNIT 1"/>
    <property type="match status" value="1"/>
</dbReference>
<evidence type="ECO:0000256" key="7">
    <source>
        <dbReference type="ARBA" id="ARBA00023004"/>
    </source>
</evidence>
<accession>A0A2R7Y5W2</accession>
<dbReference type="PANTHER" id="PTHR10762">
    <property type="entry name" value="DIPHTHAMIDE BIOSYNTHESIS PROTEIN"/>
    <property type="match status" value="1"/>
</dbReference>
<dbReference type="GO" id="GO:0090560">
    <property type="term" value="F:2-(3-amino-3-carboxypropyl)histidine synthase activity"/>
    <property type="evidence" value="ECO:0007669"/>
    <property type="project" value="UniProtKB-UniRule"/>
</dbReference>
<dbReference type="NCBIfam" id="TIGR00322">
    <property type="entry name" value="diphth2_R"/>
    <property type="match status" value="1"/>
</dbReference>
<dbReference type="InterPro" id="IPR042265">
    <property type="entry name" value="DPH1/DPH2_3"/>
</dbReference>
<dbReference type="GO" id="GO:0046872">
    <property type="term" value="F:metal ion binding"/>
    <property type="evidence" value="ECO:0007669"/>
    <property type="project" value="UniProtKB-KW"/>
</dbReference>
<dbReference type="Gene3D" id="3.40.50.11840">
    <property type="entry name" value="Diphthamide synthesis DPH1/DPH2 domain 1"/>
    <property type="match status" value="1"/>
</dbReference>
<dbReference type="SFLD" id="SFLDS00032">
    <property type="entry name" value="Radical_SAM_3-amino-3-carboxyp"/>
    <property type="match status" value="1"/>
</dbReference>
<comment type="caution">
    <text evidence="11">The sequence shown here is derived from an EMBL/GenBank/DDBJ whole genome shotgun (WGS) entry which is preliminary data.</text>
</comment>
<reference evidence="11 12" key="1">
    <citation type="submission" date="2017-04" db="EMBL/GenBank/DDBJ databases">
        <title>Draft Aigarchaeota genome from a New Zealand hot spring.</title>
        <authorList>
            <person name="Reysenbach A.-L."/>
            <person name="Donaho J.A."/>
            <person name="Gerhart J."/>
            <person name="Kelley J.F."/>
            <person name="Kouba K."/>
            <person name="Podar M."/>
            <person name="Stott M."/>
        </authorList>
    </citation>
    <scope>NUCLEOTIDE SEQUENCE [LARGE SCALE GENOMIC DNA]</scope>
    <source>
        <strain evidence="11">NZ13_MG1</strain>
    </source>
</reference>
<comment type="catalytic activity">
    <reaction evidence="9 10">
        <text>L-histidyl-[translation elongation factor 2] + S-adenosyl-L-methionine = 2-[(3S)-amino-3-carboxypropyl]-L-histidyl-[translation elongation factor 2] + S-methyl-5'-thioadenosine + H(+)</text>
        <dbReference type="Rhea" id="RHEA:36783"/>
        <dbReference type="Rhea" id="RHEA-COMP:9748"/>
        <dbReference type="Rhea" id="RHEA-COMP:9749"/>
        <dbReference type="ChEBI" id="CHEBI:15378"/>
        <dbReference type="ChEBI" id="CHEBI:17509"/>
        <dbReference type="ChEBI" id="CHEBI:29979"/>
        <dbReference type="ChEBI" id="CHEBI:59789"/>
        <dbReference type="ChEBI" id="CHEBI:73995"/>
        <dbReference type="EC" id="2.5.1.108"/>
    </reaction>
</comment>
<evidence type="ECO:0000256" key="1">
    <source>
        <dbReference type="ARBA" id="ARBA00001966"/>
    </source>
</evidence>
<evidence type="ECO:0000256" key="4">
    <source>
        <dbReference type="ARBA" id="ARBA00022679"/>
    </source>
</evidence>
<dbReference type="GO" id="GO:0051539">
    <property type="term" value="F:4 iron, 4 sulfur cluster binding"/>
    <property type="evidence" value="ECO:0007669"/>
    <property type="project" value="UniProtKB-UniRule"/>
</dbReference>
<comment type="similarity">
    <text evidence="10">Belongs to the DPH1/DPH2 family.</text>
</comment>
<dbReference type="InterPro" id="IPR022428">
    <property type="entry name" value="Dph2_arc"/>
</dbReference>
<dbReference type="EMBL" id="NDWU01000006">
    <property type="protein sequence ID" value="PUA32926.1"/>
    <property type="molecule type" value="Genomic_DNA"/>
</dbReference>
<evidence type="ECO:0000256" key="10">
    <source>
        <dbReference type="PIRNR" id="PIRNR004967"/>
    </source>
</evidence>
<comment type="cofactor">
    <cofactor evidence="1 10">
        <name>[4Fe-4S] cluster</name>
        <dbReference type="ChEBI" id="CHEBI:49883"/>
    </cofactor>
</comment>
<evidence type="ECO:0000256" key="3">
    <source>
        <dbReference type="ARBA" id="ARBA00012221"/>
    </source>
</evidence>
<keyword evidence="10" id="KW-0004">4Fe-4S</keyword>
<keyword evidence="4 10" id="KW-0808">Transferase</keyword>
<evidence type="ECO:0000256" key="5">
    <source>
        <dbReference type="ARBA" id="ARBA00022691"/>
    </source>
</evidence>
<proteinExistence type="inferred from homology"/>
<dbReference type="Gene3D" id="3.40.50.11860">
    <property type="entry name" value="Diphthamide synthesis DPH1/DPH2 domain 3"/>
    <property type="match status" value="1"/>
</dbReference>
<dbReference type="PIRSF" id="PIRSF004967">
    <property type="entry name" value="DPH1"/>
    <property type="match status" value="1"/>
</dbReference>
<keyword evidence="8 10" id="KW-0411">Iron-sulfur</keyword>
<comment type="pathway">
    <text evidence="2 10">Protein modification; peptidyl-diphthamide biosynthesis.</text>
</comment>
<keyword evidence="6 10" id="KW-0479">Metal-binding</keyword>
<keyword evidence="5 10" id="KW-0949">S-adenosyl-L-methionine</keyword>
<dbReference type="NCBIfam" id="TIGR03682">
    <property type="entry name" value="arCOG04112"/>
    <property type="match status" value="1"/>
</dbReference>
<evidence type="ECO:0000256" key="6">
    <source>
        <dbReference type="ARBA" id="ARBA00022723"/>
    </source>
</evidence>
<dbReference type="Pfam" id="PF01866">
    <property type="entry name" value="Diphthamide_syn"/>
    <property type="match status" value="1"/>
</dbReference>
<protein>
    <recommendedName>
        <fullName evidence="3 10">2-(3-amino-3-carboxypropyl)histidine synthase</fullName>
        <ecNumber evidence="3 10">2.5.1.108</ecNumber>
    </recommendedName>
</protein>
<evidence type="ECO:0000313" key="11">
    <source>
        <dbReference type="EMBL" id="PUA32926.1"/>
    </source>
</evidence>
<dbReference type="InterPro" id="IPR035435">
    <property type="entry name" value="DPH1/DPH2_euk_archaea"/>
</dbReference>
<evidence type="ECO:0000256" key="8">
    <source>
        <dbReference type="ARBA" id="ARBA00023014"/>
    </source>
</evidence>
<dbReference type="EC" id="2.5.1.108" evidence="3 10"/>
<evidence type="ECO:0000313" key="12">
    <source>
        <dbReference type="Proteomes" id="UP000244066"/>
    </source>
</evidence>
<dbReference type="InterPro" id="IPR016435">
    <property type="entry name" value="DPH1/DPH2"/>
</dbReference>
<dbReference type="UniPathway" id="UPA00559"/>
<dbReference type="InterPro" id="IPR042263">
    <property type="entry name" value="DPH1/DPH2_1"/>
</dbReference>
<keyword evidence="7 10" id="KW-0408">Iron</keyword>
<dbReference type="Proteomes" id="UP000244066">
    <property type="component" value="Unassembled WGS sequence"/>
</dbReference>
<gene>
    <name evidence="11" type="ORF">B9J98_03300</name>
</gene>